<evidence type="ECO:0000313" key="1">
    <source>
        <dbReference type="EMBL" id="WOC50837.1"/>
    </source>
</evidence>
<reference evidence="1" key="1">
    <citation type="submission" date="2023-10" db="EMBL/GenBank/DDBJ databases">
        <title>Characterization and whole genome sequencing of a novel strain of Bergeyella porcorum QD2021 isolated from pig.</title>
        <authorList>
            <person name="Liu G."/>
            <person name="Chen C."/>
            <person name="Han X."/>
        </authorList>
    </citation>
    <scope>NUCLEOTIDE SEQUENCE</scope>
    <source>
        <strain evidence="1">QD2021</strain>
    </source>
</reference>
<protein>
    <submittedName>
        <fullName evidence="1">Uncharacterized protein</fullName>
    </submittedName>
</protein>
<dbReference type="AlphaFoldDB" id="A0AAU0F277"/>
<dbReference type="RefSeq" id="WP_327984544.1">
    <property type="nucleotide sequence ID" value="NZ_CP136426.1"/>
</dbReference>
<organism evidence="1 2">
    <name type="scientific">Bergeyella porcorum</name>
    <dbReference type="NCBI Taxonomy" id="1735111"/>
    <lineage>
        <taxon>Bacteria</taxon>
        <taxon>Pseudomonadati</taxon>
        <taxon>Bacteroidota</taxon>
        <taxon>Flavobacteriia</taxon>
        <taxon>Flavobacteriales</taxon>
        <taxon>Weeksellaceae</taxon>
        <taxon>Bergeyella</taxon>
    </lineage>
</organism>
<accession>A0AAU0F277</accession>
<proteinExistence type="predicted"/>
<sequence>MNQFNNVNFAPFVGANYEKGINGKKILILGESHYWGEEIYENAYEDLKNGEYLDFTGDVINAYISYQKGEKEYSPWMNSFTKFAKEFYNWEEDKVDLVEFWQSVAFYNYVQFPITAVRTSPTQEEFEQSEQAFYEVIEKYQPDVIIAWSWRLWGNMPSTGRFGEPSSVNKGKGIYYYSVNGREVPIIAVAHPSAPTFCYSAYQDIQELLNSN</sequence>
<dbReference type="KEGG" id="bpor:BPO_0190"/>
<gene>
    <name evidence="1" type="ORF">BPO_0190</name>
</gene>
<keyword evidence="2" id="KW-1185">Reference proteome</keyword>
<name>A0AAU0F277_9FLAO</name>
<dbReference type="Proteomes" id="UP001432059">
    <property type="component" value="Chromosome"/>
</dbReference>
<dbReference type="EMBL" id="CP136426">
    <property type="protein sequence ID" value="WOC50837.1"/>
    <property type="molecule type" value="Genomic_DNA"/>
</dbReference>
<evidence type="ECO:0000313" key="2">
    <source>
        <dbReference type="Proteomes" id="UP001432059"/>
    </source>
</evidence>